<feature type="transmembrane region" description="Helical" evidence="1">
    <location>
        <begin position="99"/>
        <end position="123"/>
    </location>
</feature>
<organism evidence="3 4">
    <name type="scientific">Allosphingosinicella deserti</name>
    <dbReference type="NCBI Taxonomy" id="2116704"/>
    <lineage>
        <taxon>Bacteria</taxon>
        <taxon>Pseudomonadati</taxon>
        <taxon>Pseudomonadota</taxon>
        <taxon>Alphaproteobacteria</taxon>
        <taxon>Sphingomonadales</taxon>
        <taxon>Sphingomonadaceae</taxon>
        <taxon>Allosphingosinicella</taxon>
    </lineage>
</organism>
<dbReference type="GO" id="GO:0004175">
    <property type="term" value="F:endopeptidase activity"/>
    <property type="evidence" value="ECO:0007669"/>
    <property type="project" value="UniProtKB-ARBA"/>
</dbReference>
<dbReference type="OrthoDB" id="7573544at2"/>
<dbReference type="RefSeq" id="WP_106515654.1">
    <property type="nucleotide sequence ID" value="NZ_PXYI01000011.1"/>
</dbReference>
<feature type="domain" description="CAAX prenyl protease 2/Lysostaphin resistance protein A-like" evidence="2">
    <location>
        <begin position="132"/>
        <end position="224"/>
    </location>
</feature>
<feature type="transmembrane region" description="Helical" evidence="1">
    <location>
        <begin position="264"/>
        <end position="283"/>
    </location>
</feature>
<feature type="transmembrane region" description="Helical" evidence="1">
    <location>
        <begin position="20"/>
        <end position="39"/>
    </location>
</feature>
<accession>A0A2P7QFS7</accession>
<name>A0A2P7QFS7_9SPHN</name>
<keyword evidence="1" id="KW-0472">Membrane</keyword>
<keyword evidence="1" id="KW-0812">Transmembrane</keyword>
<evidence type="ECO:0000259" key="2">
    <source>
        <dbReference type="Pfam" id="PF02517"/>
    </source>
</evidence>
<dbReference type="EMBL" id="PXYI01000011">
    <property type="protein sequence ID" value="PSJ36841.1"/>
    <property type="molecule type" value="Genomic_DNA"/>
</dbReference>
<keyword evidence="4" id="KW-1185">Reference proteome</keyword>
<proteinExistence type="predicted"/>
<feature type="transmembrane region" description="Helical" evidence="1">
    <location>
        <begin position="168"/>
        <end position="192"/>
    </location>
</feature>
<evidence type="ECO:0000313" key="3">
    <source>
        <dbReference type="EMBL" id="PSJ36841.1"/>
    </source>
</evidence>
<evidence type="ECO:0000313" key="4">
    <source>
        <dbReference type="Proteomes" id="UP000241167"/>
    </source>
</evidence>
<dbReference type="Pfam" id="PF02517">
    <property type="entry name" value="Rce1-like"/>
    <property type="match status" value="1"/>
</dbReference>
<keyword evidence="1" id="KW-1133">Transmembrane helix</keyword>
<dbReference type="PANTHER" id="PTHR39430:SF1">
    <property type="entry name" value="PROTEASE"/>
    <property type="match status" value="1"/>
</dbReference>
<comment type="caution">
    <text evidence="3">The sequence shown here is derived from an EMBL/GenBank/DDBJ whole genome shotgun (WGS) entry which is preliminary data.</text>
</comment>
<reference evidence="3 4" key="1">
    <citation type="submission" date="2018-03" db="EMBL/GenBank/DDBJ databases">
        <title>The draft genome of Sphingosinicella sp. GL-C-18.</title>
        <authorList>
            <person name="Liu L."/>
            <person name="Li L."/>
            <person name="Liang L."/>
            <person name="Zhang X."/>
            <person name="Wang T."/>
        </authorList>
    </citation>
    <scope>NUCLEOTIDE SEQUENCE [LARGE SCALE GENOMIC DNA]</scope>
    <source>
        <strain evidence="3 4">GL-C-18</strain>
    </source>
</reference>
<dbReference type="InterPro" id="IPR003675">
    <property type="entry name" value="Rce1/LyrA-like_dom"/>
</dbReference>
<sequence length="293" mass="29348">MTDRRPHREKDAVGAKLHVAAAASLTIGTAILGSILLLGPDLAFPAATALLGAGASDPALETLFVFLLFGTIAAVALAGGRIVHLNAAAFGARPRREMLIGLALGVAGVAVAAGYAAIAGGLARVGSGASPGLILWGAAVILVQVYAEEAYFRGWLQPTLARAWGNAPAILIISAVFAGLHFIAGVSAPMALLNLSLGGLLFGALAARSGGIAGAVGAHFGWNAGEQLLLGLDPNPGLGAFGSIFDFDLVGSATWGGSEEGLNASLAMGMALLVLLVPTLMNARARGFQAAQQ</sequence>
<dbReference type="GO" id="GO:0080120">
    <property type="term" value="P:CAAX-box protein maturation"/>
    <property type="evidence" value="ECO:0007669"/>
    <property type="project" value="UniProtKB-ARBA"/>
</dbReference>
<gene>
    <name evidence="3" type="ORF">C7I55_24320</name>
</gene>
<dbReference type="Proteomes" id="UP000241167">
    <property type="component" value="Unassembled WGS sequence"/>
</dbReference>
<protein>
    <recommendedName>
        <fullName evidence="2">CAAX prenyl protease 2/Lysostaphin resistance protein A-like domain-containing protein</fullName>
    </recommendedName>
</protein>
<feature type="transmembrane region" description="Helical" evidence="1">
    <location>
        <begin position="59"/>
        <end position="78"/>
    </location>
</feature>
<feature type="transmembrane region" description="Helical" evidence="1">
    <location>
        <begin position="129"/>
        <end position="147"/>
    </location>
</feature>
<dbReference type="PANTHER" id="PTHR39430">
    <property type="entry name" value="MEMBRANE-ASSOCIATED PROTEASE-RELATED"/>
    <property type="match status" value="1"/>
</dbReference>
<evidence type="ECO:0000256" key="1">
    <source>
        <dbReference type="SAM" id="Phobius"/>
    </source>
</evidence>
<dbReference type="AlphaFoldDB" id="A0A2P7QFS7"/>